<evidence type="ECO:0000313" key="4">
    <source>
        <dbReference type="Proteomes" id="UP000481861"/>
    </source>
</evidence>
<dbReference type="InterPro" id="IPR049192">
    <property type="entry name" value="DUF4246_C"/>
</dbReference>
<dbReference type="PANTHER" id="PTHR33119:SF1">
    <property type="entry name" value="FE2OG DIOXYGENASE DOMAIN-CONTAINING PROTEIN"/>
    <property type="match status" value="1"/>
</dbReference>
<dbReference type="InterPro" id="IPR049207">
    <property type="entry name" value="DUF4246_N"/>
</dbReference>
<dbReference type="OrthoDB" id="415532at2759"/>
<feature type="domain" description="DUF4246" evidence="1">
    <location>
        <begin position="121"/>
        <end position="583"/>
    </location>
</feature>
<organism evidence="3 4">
    <name type="scientific">Massariosphaeria phaeospora</name>
    <dbReference type="NCBI Taxonomy" id="100035"/>
    <lineage>
        <taxon>Eukaryota</taxon>
        <taxon>Fungi</taxon>
        <taxon>Dikarya</taxon>
        <taxon>Ascomycota</taxon>
        <taxon>Pezizomycotina</taxon>
        <taxon>Dothideomycetes</taxon>
        <taxon>Pleosporomycetidae</taxon>
        <taxon>Pleosporales</taxon>
        <taxon>Pleosporales incertae sedis</taxon>
        <taxon>Massariosphaeria</taxon>
    </lineage>
</organism>
<comment type="caution">
    <text evidence="3">The sequence shown here is derived from an EMBL/GenBank/DDBJ whole genome shotgun (WGS) entry which is preliminary data.</text>
</comment>
<name>A0A7C8MG97_9PLEO</name>
<dbReference type="Pfam" id="PF14033">
    <property type="entry name" value="DUF4246"/>
    <property type="match status" value="1"/>
</dbReference>
<gene>
    <name evidence="3" type="ORF">BDV95DRAFT_566610</name>
</gene>
<evidence type="ECO:0000313" key="3">
    <source>
        <dbReference type="EMBL" id="KAF2874623.1"/>
    </source>
</evidence>
<proteinExistence type="predicted"/>
<protein>
    <submittedName>
        <fullName evidence="3">Uncharacterized protein</fullName>
    </submittedName>
</protein>
<feature type="domain" description="DUF4246" evidence="2">
    <location>
        <begin position="4"/>
        <end position="74"/>
    </location>
</feature>
<accession>A0A7C8MG97</accession>
<dbReference type="AlphaFoldDB" id="A0A7C8MG97"/>
<dbReference type="Pfam" id="PF21666">
    <property type="entry name" value="DUF4246_N"/>
    <property type="match status" value="1"/>
</dbReference>
<dbReference type="Proteomes" id="UP000481861">
    <property type="component" value="Unassembled WGS sequence"/>
</dbReference>
<sequence>MHRYPGLDLPLRYNGNPVADFYPIGVHRDCESATSDLLPVREVAMMNVMEKLTDKDNWHEKVFDDLVVSKWREEALEIPDRNLWDLATSGKQQLNNVYDSFTVQPHYGTERVAPPKAILTEKVFDHCIGELRSKALYYKKSNIIPTLDACVSIAKSDTLVAPSLHQQLRNAFAVLQDDQMASPDWHPHTNNMTQDLVHPSLYPLVYGRSKVLQTSSVGTRDAINRWSGKGYVLKHSSAYPHYHENVPQRRCYVPNDYWSETYQWLPANVAFQDDGSVKFTSYVNNLHPVKYPAIYQAIEKLIATALPAWDQCLVLNTGSHPIVQVGAGRMDSRFSASMPENVNEDNLRLWDPSNPQEVAHAVVDWEQLRKDHVFFHEPEWDDETESKWRLLRTPIIPEPAAESIEYSPSQMRLADRFRESGLQVIVKMASIELSPEKPDFPAGEWHIDGQMNEHICATALYYVDSENITPSALSFRMHTRSEIDRKARIAVAQDTYKWTERITGTTLGIDNSPSLQNYGSIETREGRLLAFPNVFQHQVSSFELADPTQPGHRRFIALWLVDPNFRTLSTADVPPQQHDWWAEATLGYTPAMRAEAVSKLPPDVLSLIDENSAYTSTSSTTLAPGVPDKLPAELVEMVRQSFVEDARVSMMSKQEADAHRLKLIDEMGRFVSTSEERWEATSYSHYEPFFP</sequence>
<dbReference type="EMBL" id="JAADJZ010000006">
    <property type="protein sequence ID" value="KAF2874623.1"/>
    <property type="molecule type" value="Genomic_DNA"/>
</dbReference>
<dbReference type="InterPro" id="IPR025340">
    <property type="entry name" value="DUF4246"/>
</dbReference>
<evidence type="ECO:0000259" key="2">
    <source>
        <dbReference type="Pfam" id="PF21666"/>
    </source>
</evidence>
<dbReference type="PANTHER" id="PTHR33119">
    <property type="entry name" value="IFI3P"/>
    <property type="match status" value="1"/>
</dbReference>
<reference evidence="3 4" key="1">
    <citation type="submission" date="2020-01" db="EMBL/GenBank/DDBJ databases">
        <authorList>
            <consortium name="DOE Joint Genome Institute"/>
            <person name="Haridas S."/>
            <person name="Albert R."/>
            <person name="Binder M."/>
            <person name="Bloem J."/>
            <person name="Labutti K."/>
            <person name="Salamov A."/>
            <person name="Andreopoulos B."/>
            <person name="Baker S.E."/>
            <person name="Barry K."/>
            <person name="Bills G."/>
            <person name="Bluhm B.H."/>
            <person name="Cannon C."/>
            <person name="Castanera R."/>
            <person name="Culley D.E."/>
            <person name="Daum C."/>
            <person name="Ezra D."/>
            <person name="Gonzalez J.B."/>
            <person name="Henrissat B."/>
            <person name="Kuo A."/>
            <person name="Liang C."/>
            <person name="Lipzen A."/>
            <person name="Lutzoni F."/>
            <person name="Magnuson J."/>
            <person name="Mondo S."/>
            <person name="Nolan M."/>
            <person name="Ohm R."/>
            <person name="Pangilinan J."/>
            <person name="Park H.-J.H."/>
            <person name="Ramirez L."/>
            <person name="Alfaro M."/>
            <person name="Sun H."/>
            <person name="Tritt A."/>
            <person name="Yoshinaga Y."/>
            <person name="Zwiers L.-H.L."/>
            <person name="Turgeon B.G."/>
            <person name="Goodwin S.B."/>
            <person name="Spatafora J.W."/>
            <person name="Crous P.W."/>
            <person name="Grigoriev I.V."/>
        </authorList>
    </citation>
    <scope>NUCLEOTIDE SEQUENCE [LARGE SCALE GENOMIC DNA]</scope>
    <source>
        <strain evidence="3 4">CBS 611.86</strain>
    </source>
</reference>
<keyword evidence="4" id="KW-1185">Reference proteome</keyword>
<evidence type="ECO:0000259" key="1">
    <source>
        <dbReference type="Pfam" id="PF14033"/>
    </source>
</evidence>